<dbReference type="RefSeq" id="WP_055303016.1">
    <property type="nucleotide sequence ID" value="NZ_CYYR01000027.1"/>
</dbReference>
<sequence length="277" mass="29814">MNKEEFLKRLEQLLSDISEEERADALAFYRSYFEDAGIGNEASILEELESPEKVAEVIKKDLRVSETADAETHEEGVRSEKNETHTEGTSGDGQNAKTRTDDPYMNSLYGSSTYGSCNYEQKNTAYTGGTYGSQNTSGQIDIENLKKENQKNKTEKTVLWVILAVLTSPVWITVAAVLAAILVAVLACVFAVAVSIVAVMAALVITGFVLAGIGVGYLFTKGVAVGLGLLGGGLLVLALGVLAVWLVVWCFGWFVPWAVKGIAGLCKKAFSKTKRGV</sequence>
<feature type="compositionally biased region" description="Basic and acidic residues" evidence="5">
    <location>
        <begin position="65"/>
        <end position="86"/>
    </location>
</feature>
<dbReference type="GO" id="GO:0005886">
    <property type="term" value="C:plasma membrane"/>
    <property type="evidence" value="ECO:0007669"/>
    <property type="project" value="UniProtKB-SubCell"/>
</dbReference>
<organism evidence="7 8">
    <name type="scientific">Roseburia inulinivorans</name>
    <dbReference type="NCBI Taxonomy" id="360807"/>
    <lineage>
        <taxon>Bacteria</taxon>
        <taxon>Bacillati</taxon>
        <taxon>Bacillota</taxon>
        <taxon>Clostridia</taxon>
        <taxon>Lachnospirales</taxon>
        <taxon>Lachnospiraceae</taxon>
        <taxon>Roseburia</taxon>
    </lineage>
</organism>
<keyword evidence="3 6" id="KW-1133">Transmembrane helix</keyword>
<dbReference type="AlphaFoldDB" id="A0A174EUH1"/>
<feature type="transmembrane region" description="Helical" evidence="6">
    <location>
        <begin position="189"/>
        <end position="220"/>
    </location>
</feature>
<evidence type="ECO:0000313" key="8">
    <source>
        <dbReference type="Proteomes" id="UP000095395"/>
    </source>
</evidence>
<accession>A0A174EUH1</accession>
<feature type="region of interest" description="Disordered" evidence="5">
    <location>
        <begin position="65"/>
        <end position="102"/>
    </location>
</feature>
<keyword evidence="4 6" id="KW-0472">Membrane</keyword>
<evidence type="ECO:0000313" key="7">
    <source>
        <dbReference type="EMBL" id="CUO40169.1"/>
    </source>
</evidence>
<dbReference type="InterPro" id="IPR036640">
    <property type="entry name" value="ABC1_TM_sf"/>
</dbReference>
<dbReference type="Pfam" id="PF22564">
    <property type="entry name" value="HAAS"/>
    <property type="match status" value="1"/>
</dbReference>
<reference evidence="7 8" key="1">
    <citation type="submission" date="2015-09" db="EMBL/GenBank/DDBJ databases">
        <authorList>
            <consortium name="Pathogen Informatics"/>
        </authorList>
    </citation>
    <scope>NUCLEOTIDE SEQUENCE [LARGE SCALE GENOMIC DNA]</scope>
    <source>
        <strain evidence="7 8">2789STDY5608835</strain>
    </source>
</reference>
<evidence type="ECO:0000256" key="2">
    <source>
        <dbReference type="ARBA" id="ARBA00022692"/>
    </source>
</evidence>
<dbReference type="Gene3D" id="1.20.1560.10">
    <property type="entry name" value="ABC transporter type 1, transmembrane domain"/>
    <property type="match status" value="1"/>
</dbReference>
<name>A0A174EUH1_9FIRM</name>
<evidence type="ECO:0000256" key="3">
    <source>
        <dbReference type="ARBA" id="ARBA00022989"/>
    </source>
</evidence>
<feature type="compositionally biased region" description="Polar residues" evidence="5">
    <location>
        <begin position="87"/>
        <end position="97"/>
    </location>
</feature>
<protein>
    <submittedName>
        <fullName evidence="7">Predicted membrane protein</fullName>
    </submittedName>
</protein>
<keyword evidence="2 6" id="KW-0812">Transmembrane</keyword>
<evidence type="ECO:0000256" key="4">
    <source>
        <dbReference type="ARBA" id="ARBA00023136"/>
    </source>
</evidence>
<proteinExistence type="predicted"/>
<feature type="transmembrane region" description="Helical" evidence="6">
    <location>
        <begin position="227"/>
        <end position="255"/>
    </location>
</feature>
<feature type="transmembrane region" description="Helical" evidence="6">
    <location>
        <begin position="157"/>
        <end position="183"/>
    </location>
</feature>
<gene>
    <name evidence="7" type="ORF">ERS852392_03049</name>
</gene>
<comment type="subcellular location">
    <subcellularLocation>
        <location evidence="1">Cell membrane</location>
        <topology evidence="1">Multi-pass membrane protein</topology>
    </subcellularLocation>
</comment>
<dbReference type="EMBL" id="CYYR01000027">
    <property type="protein sequence ID" value="CUO40169.1"/>
    <property type="molecule type" value="Genomic_DNA"/>
</dbReference>
<dbReference type="Proteomes" id="UP000095395">
    <property type="component" value="Unassembled WGS sequence"/>
</dbReference>
<evidence type="ECO:0000256" key="1">
    <source>
        <dbReference type="ARBA" id="ARBA00004651"/>
    </source>
</evidence>
<evidence type="ECO:0000256" key="6">
    <source>
        <dbReference type="SAM" id="Phobius"/>
    </source>
</evidence>
<dbReference type="GO" id="GO:0005524">
    <property type="term" value="F:ATP binding"/>
    <property type="evidence" value="ECO:0007669"/>
    <property type="project" value="InterPro"/>
</dbReference>
<evidence type="ECO:0000256" key="5">
    <source>
        <dbReference type="SAM" id="MobiDB-lite"/>
    </source>
</evidence>